<dbReference type="InterPro" id="IPR019734">
    <property type="entry name" value="TPR_rpt"/>
</dbReference>
<evidence type="ECO:0000313" key="10">
    <source>
        <dbReference type="Proteomes" id="UP000887574"/>
    </source>
</evidence>
<dbReference type="Gene3D" id="2.10.25.10">
    <property type="entry name" value="Laminin"/>
    <property type="match status" value="2"/>
</dbReference>
<dbReference type="PROSITE" id="PS51120">
    <property type="entry name" value="LDLRB"/>
    <property type="match status" value="1"/>
</dbReference>
<dbReference type="SMART" id="SM00028">
    <property type="entry name" value="TPR"/>
    <property type="match status" value="2"/>
</dbReference>
<dbReference type="Pfam" id="PF07645">
    <property type="entry name" value="EGF_CA"/>
    <property type="match status" value="1"/>
</dbReference>
<evidence type="ECO:0000256" key="7">
    <source>
        <dbReference type="PROSITE-ProRule" id="PRU00461"/>
    </source>
</evidence>
<feature type="chain" id="PRO_5036710595" evidence="8">
    <location>
        <begin position="16"/>
        <end position="1052"/>
    </location>
</feature>
<dbReference type="PROSITE" id="PS50005">
    <property type="entry name" value="TPR"/>
    <property type="match status" value="1"/>
</dbReference>
<keyword evidence="10" id="KW-1185">Reference proteome</keyword>
<keyword evidence="4" id="KW-1015">Disulfide bond</keyword>
<keyword evidence="1" id="KW-0245">EGF-like domain</keyword>
<evidence type="ECO:0000256" key="8">
    <source>
        <dbReference type="SAM" id="SignalP"/>
    </source>
</evidence>
<dbReference type="SUPFAM" id="SSF48452">
    <property type="entry name" value="TPR-like"/>
    <property type="match status" value="1"/>
</dbReference>
<evidence type="ECO:0000256" key="5">
    <source>
        <dbReference type="ARBA" id="ARBA00023180"/>
    </source>
</evidence>
<accession>A0A915DU04</accession>
<feature type="signal peptide" evidence="8">
    <location>
        <begin position="1"/>
        <end position="15"/>
    </location>
</feature>
<evidence type="ECO:0000259" key="9">
    <source>
        <dbReference type="SMART" id="SM00179"/>
    </source>
</evidence>
<dbReference type="FunFam" id="2.120.10.30:FF:000241">
    <property type="entry name" value="Low-density lipoprotein receptor-related protein 6"/>
    <property type="match status" value="1"/>
</dbReference>
<evidence type="ECO:0000256" key="4">
    <source>
        <dbReference type="ARBA" id="ARBA00023157"/>
    </source>
</evidence>
<evidence type="ECO:0000256" key="3">
    <source>
        <dbReference type="ARBA" id="ARBA00022737"/>
    </source>
</evidence>
<dbReference type="PROSITE" id="PS01187">
    <property type="entry name" value="EGF_CA"/>
    <property type="match status" value="1"/>
</dbReference>
<feature type="domain" description="EGF-like calcium-binding" evidence="9">
    <location>
        <begin position="756"/>
        <end position="799"/>
    </location>
</feature>
<proteinExistence type="predicted"/>
<dbReference type="GO" id="GO:0017147">
    <property type="term" value="F:Wnt-protein binding"/>
    <property type="evidence" value="ECO:0007669"/>
    <property type="project" value="TreeGrafter"/>
</dbReference>
<dbReference type="InterPro" id="IPR000033">
    <property type="entry name" value="LDLR_classB_rpt"/>
</dbReference>
<dbReference type="GO" id="GO:0060070">
    <property type="term" value="P:canonical Wnt signaling pathway"/>
    <property type="evidence" value="ECO:0007669"/>
    <property type="project" value="TreeGrafter"/>
</dbReference>
<dbReference type="Proteomes" id="UP000887574">
    <property type="component" value="Unplaced"/>
</dbReference>
<dbReference type="InterPro" id="IPR001881">
    <property type="entry name" value="EGF-like_Ca-bd_dom"/>
</dbReference>
<evidence type="ECO:0000256" key="2">
    <source>
        <dbReference type="ARBA" id="ARBA00022729"/>
    </source>
</evidence>
<keyword evidence="5" id="KW-0325">Glycoprotein</keyword>
<keyword evidence="2 8" id="KW-0732">Signal</keyword>
<dbReference type="InterPro" id="IPR011990">
    <property type="entry name" value="TPR-like_helical_dom_sf"/>
</dbReference>
<dbReference type="GO" id="GO:0042813">
    <property type="term" value="F:Wnt receptor activity"/>
    <property type="evidence" value="ECO:0007669"/>
    <property type="project" value="TreeGrafter"/>
</dbReference>
<dbReference type="Pfam" id="PF00058">
    <property type="entry name" value="Ldl_recept_b"/>
    <property type="match status" value="1"/>
</dbReference>
<dbReference type="Gene3D" id="1.25.40.10">
    <property type="entry name" value="Tetratricopeptide repeat domain"/>
    <property type="match status" value="1"/>
</dbReference>
<feature type="repeat" description="LDL-receptor class B" evidence="7">
    <location>
        <begin position="987"/>
        <end position="1031"/>
    </location>
</feature>
<reference evidence="11" key="1">
    <citation type="submission" date="2022-11" db="UniProtKB">
        <authorList>
            <consortium name="WormBaseParasite"/>
        </authorList>
    </citation>
    <scope>IDENTIFICATION</scope>
</reference>
<feature type="repeat" description="TPR" evidence="6">
    <location>
        <begin position="48"/>
        <end position="81"/>
    </location>
</feature>
<name>A0A915DU04_9BILA</name>
<dbReference type="SUPFAM" id="SSF57196">
    <property type="entry name" value="EGF/Laminin"/>
    <property type="match status" value="1"/>
</dbReference>
<protein>
    <submittedName>
        <fullName evidence="11">EGF-like calcium-binding domain-containing protein</fullName>
    </submittedName>
</protein>
<keyword evidence="6" id="KW-0802">TPR repeat</keyword>
<dbReference type="GO" id="GO:0005886">
    <property type="term" value="C:plasma membrane"/>
    <property type="evidence" value="ECO:0007669"/>
    <property type="project" value="TreeGrafter"/>
</dbReference>
<dbReference type="CDD" id="cd00054">
    <property type="entry name" value="EGF_CA"/>
    <property type="match status" value="1"/>
</dbReference>
<dbReference type="InterPro" id="IPR050778">
    <property type="entry name" value="Cueball_EGF_LRP_Nidogen"/>
</dbReference>
<dbReference type="SMART" id="SM00135">
    <property type="entry name" value="LY"/>
    <property type="match status" value="4"/>
</dbReference>
<dbReference type="Gene3D" id="2.120.10.30">
    <property type="entry name" value="TolB, C-terminal domain"/>
    <property type="match status" value="1"/>
</dbReference>
<dbReference type="SUPFAM" id="SSF63825">
    <property type="entry name" value="YWTD domain"/>
    <property type="match status" value="1"/>
</dbReference>
<evidence type="ECO:0000256" key="1">
    <source>
        <dbReference type="ARBA" id="ARBA00022536"/>
    </source>
</evidence>
<dbReference type="SMART" id="SM00179">
    <property type="entry name" value="EGF_CA"/>
    <property type="match status" value="1"/>
</dbReference>
<dbReference type="GO" id="GO:0005509">
    <property type="term" value="F:calcium ion binding"/>
    <property type="evidence" value="ECO:0007669"/>
    <property type="project" value="InterPro"/>
</dbReference>
<dbReference type="InterPro" id="IPR049883">
    <property type="entry name" value="NOTCH1_EGF-like"/>
</dbReference>
<dbReference type="PANTHER" id="PTHR46513:SF13">
    <property type="entry name" value="EGF-LIKE DOMAIN-CONTAINING PROTEIN"/>
    <property type="match status" value="1"/>
</dbReference>
<dbReference type="InterPro" id="IPR018097">
    <property type="entry name" value="EGF_Ca-bd_CS"/>
</dbReference>
<dbReference type="InterPro" id="IPR011042">
    <property type="entry name" value="6-blade_b-propeller_TolB-like"/>
</dbReference>
<dbReference type="AlphaFoldDB" id="A0A915DU04"/>
<organism evidence="10 11">
    <name type="scientific">Ditylenchus dipsaci</name>
    <dbReference type="NCBI Taxonomy" id="166011"/>
    <lineage>
        <taxon>Eukaryota</taxon>
        <taxon>Metazoa</taxon>
        <taxon>Ecdysozoa</taxon>
        <taxon>Nematoda</taxon>
        <taxon>Chromadorea</taxon>
        <taxon>Rhabditida</taxon>
        <taxon>Tylenchina</taxon>
        <taxon>Tylenchomorpha</taxon>
        <taxon>Sphaerularioidea</taxon>
        <taxon>Anguinidae</taxon>
        <taxon>Anguininae</taxon>
        <taxon>Ditylenchus</taxon>
    </lineage>
</organism>
<dbReference type="PANTHER" id="PTHR46513">
    <property type="entry name" value="VITELLOGENIN RECEPTOR-LIKE PROTEIN-RELATED-RELATED"/>
    <property type="match status" value="1"/>
</dbReference>
<keyword evidence="3" id="KW-0677">Repeat</keyword>
<dbReference type="WBParaSite" id="jg23652">
    <property type="protein sequence ID" value="jg23652"/>
    <property type="gene ID" value="jg23652"/>
</dbReference>
<sequence>MIIFLLIAGAAIVLFQKYPIINDSYDILEAEKNNLREPLTDESSQSEVDLLVSLGQKSLLAGDPDEAIDYFTKANQLQPKNAHVLSLRADAYSKMEKWDLSRKDADAALALDPTNRAAFLTRDWALRQINPRPQMPKDTTTEKPGTAILIYDPMNPQWEKNLEIFQVLIGDMENFSPGSSLSKLISFPKTIDGTSVRPLVYFAMLSLFLNNHVKDSVKDSFYVYNCEIDDDFYHLVSDIKPERLYTREVSFHSVDFSQMTTASFLAMFNEVFINTKAVTFKLCQFPLGIKAADLLKLNIVKKVEQFEFLVSRQELEDEEFDDTLKLDSLIAYLTKGRRLTITDKQVDGGLNKILDRLTEELHAATQKKSYFLRIFCFSSDRPAFQTYKNSKTSEKLSVSFIEKKAMYPIYYAQVVYPELHFFVVDVQRTGVSEEAKPLVRRSLLARNIRSIRNEENLEPANPKNLHELLVSLKMSGEYDNRFGGRKRDDVGIRQYRSSFTHTANSLNTPVLTCHSSSQYSHFAKLIIFYAALSIATVSCKKCNFEDEAMVVYCSNPLISEHLDFKSYKNGTDTEEDICKKYDAFNKCLDDKVTSKCRMKSLPNMLPLWEYLCSPDYKKMVTDEHSCYKAIEKDLYVQKCFQNSNYSINLNQIRHNGGEQFCRAAKSHLECYKEFSHLEKCQQAVTLQKSFYEFLSQNYTSNDADTKPTCQFIDIEKLVQDFKVVQKEKAIGGCDEFDVCKCIDGYTINNDTKKCVDIDECSTGLHSCSQKCINKEGGYDCECDTRFYTLASTTSNHTCIRSNSSAPVWLIFAHGQSIWNVSDDGKFVELKHAGLEKVAMLDVDVKVIAGGFFHSRNTIYFVDNGKNLIQRVAINANQSVKPEVIQNYEVDGVEGIAVDYIARNLYTARKSDIFVQSLDGRYRMRIYKNKLSTPRALVLHSDTGMLYGSDWSSAAFLYKAATDGSYFQKIVTTDIVWPNGLTIDSYANRIYWADAFLDTIQSMDMNGGKRKTILANSGAVAHLFGLAVADDYIYWTDWNHRGILRADKLTGQM</sequence>
<evidence type="ECO:0000256" key="6">
    <source>
        <dbReference type="PROSITE-ProRule" id="PRU00339"/>
    </source>
</evidence>
<evidence type="ECO:0000313" key="11">
    <source>
        <dbReference type="WBParaSite" id="jg23652"/>
    </source>
</evidence>